<name>A0ABY9ZFA4_9GAMM</name>
<dbReference type="Gene3D" id="2.10.10.80">
    <property type="match status" value="1"/>
</dbReference>
<dbReference type="EMBL" id="CP135052">
    <property type="protein sequence ID" value="WNK26147.1"/>
    <property type="molecule type" value="Genomic_DNA"/>
</dbReference>
<keyword evidence="3" id="KW-1185">Reference proteome</keyword>
<dbReference type="InterPro" id="IPR040775">
    <property type="entry name" value="Tail_spike_N"/>
</dbReference>
<evidence type="ECO:0000313" key="3">
    <source>
        <dbReference type="Proteomes" id="UP001163184"/>
    </source>
</evidence>
<dbReference type="RefSeq" id="WP_275612163.1">
    <property type="nucleotide sequence ID" value="NZ_CP135052.1"/>
</dbReference>
<evidence type="ECO:0000259" key="1">
    <source>
        <dbReference type="Pfam" id="PF18668"/>
    </source>
</evidence>
<dbReference type="Pfam" id="PF18668">
    <property type="entry name" value="Tail_spike_N"/>
    <property type="match status" value="1"/>
</dbReference>
<dbReference type="GeneID" id="92274768"/>
<accession>A0ABY9ZFA4</accession>
<evidence type="ECO:0000313" key="2">
    <source>
        <dbReference type="EMBL" id="WNK26147.1"/>
    </source>
</evidence>
<proteinExistence type="predicted"/>
<reference evidence="2" key="1">
    <citation type="journal article" date="2023" name="Microbiol. Spectr.">
        <title>Whole-genome sequencing provides insights into a novel species: Providencia hangzhouensis associated with urinary tract infections.</title>
        <authorList>
            <person name="Dong X."/>
            <person name="Yu Y."/>
            <person name="Liu J."/>
            <person name="Cao D."/>
            <person name="Xiang Y."/>
            <person name="Bi K."/>
            <person name="Yuan X."/>
            <person name="Li S."/>
            <person name="Wu T."/>
            <person name="Zhang Y."/>
        </authorList>
    </citation>
    <scope>NUCLEOTIDE SEQUENCE</scope>
    <source>
        <strain evidence="2">PR-310</strain>
    </source>
</reference>
<organism evidence="2 3">
    <name type="scientific">Providencia hangzhouensis</name>
    <dbReference type="NCBI Taxonomy" id="3031799"/>
    <lineage>
        <taxon>Bacteria</taxon>
        <taxon>Pseudomonadati</taxon>
        <taxon>Pseudomonadota</taxon>
        <taxon>Gammaproteobacteria</taxon>
        <taxon>Enterobacterales</taxon>
        <taxon>Morganellaceae</taxon>
        <taxon>Providencia</taxon>
    </lineage>
</organism>
<sequence>MTVSTEISSNEYTGNGVTTDFDYKFRIFKANQLSVITSDADGDNVVTLRLGTDYTVTGANKSAGGKVILTRPLANGLKISIARDIPITQETSFRNQSKFFAETHEDAFDYLTMIVQRIWGSLGSLYLKRPNILANWFDAKGYRIANLGNPKRDSDAVDLGTLKDEVNGVNGTILKREKRLLRVDDMDISAFPKATERRNKQIGFDNSGMPTLLDPAETGALGYVLVDSFEEGALITSRYQALHFKSQGEFYRWDGGLPKPVLAGSTPQSTGGIGKGAWVSVGDASLRNSLGKIVKTYLSVTEMLLDVKSRAIAEGEVFRWQGYYSQSDGGSNWGVVKKGAHIEDGGAIFSIDNNTYVEANFGRSVYTKKFGLRGDGSIETAQLKKLFSFVRNTGKKITAKEGEVYNCDDYLMLENAHIDFGRATLKFSIVGNSSNLQTKFIANVKNITLEQAGTPVGELGLAGQRLLFALSPKNCEHKNITFKCGDFGHAPYNIIGAADNFKFSNITFDDGNWAMGAIIHWATKRDENAENYLTDLDWSLASIENPTIHPKNINISNLKYGDITGGGNLASLLFISGAYNVTATNILGRMANRCVTVIAGDFANEFAADEEKALIGTGIKITSPTLRNARKRGISIDGSGLYTKNKIDMDVTIESPNITTLKSEGAAEYGAFIEHVRRPKIIGGKISGFPVNVLLRNGVKGFDLDGTEISRAERAGIISAVTDIDTHGKNANIHIRFAWVHSNNLSNVQLPDNSGIRFGETLDSMVSFCRFGDPSSETEYQHHSVYIKDTCDNVKVTGTHTYKAGSDSAISAELVTQYKNNLYESGNTSETLFTTNPVGHVFYETKPPENRKFIANLANPPLTGTWKKGDEVVFRDPVAAGGFMGAVCTASGTPGVWKKHGALV</sequence>
<dbReference type="Proteomes" id="UP001163184">
    <property type="component" value="Chromosome"/>
</dbReference>
<gene>
    <name evidence="2" type="ORF">PZ638_09870</name>
</gene>
<feature type="domain" description="Tail spike TSP1/Gp66 N-terminal" evidence="1">
    <location>
        <begin position="227"/>
        <end position="283"/>
    </location>
</feature>
<protein>
    <recommendedName>
        <fullName evidence="1">Tail spike TSP1/Gp66 N-terminal domain-containing protein</fullName>
    </recommendedName>
</protein>